<dbReference type="InterPro" id="IPR002816">
    <property type="entry name" value="TraB/PrgY/GumN_fam"/>
</dbReference>
<evidence type="ECO:0000313" key="2">
    <source>
        <dbReference type="EMBL" id="MEK8034379.1"/>
    </source>
</evidence>
<keyword evidence="1" id="KW-0732">Signal</keyword>
<name>A0ABU9BZ36_9BURK</name>
<comment type="caution">
    <text evidence="2">The sequence shown here is derived from an EMBL/GenBank/DDBJ whole genome shotgun (WGS) entry which is preliminary data.</text>
</comment>
<dbReference type="PROSITE" id="PS51257">
    <property type="entry name" value="PROKAR_LIPOPROTEIN"/>
    <property type="match status" value="1"/>
</dbReference>
<protein>
    <submittedName>
        <fullName evidence="2">TraB/GumN family protein</fullName>
    </submittedName>
</protein>
<sequence>MKRLWGWIIAALAALGACWAVPAQAAQSCPPQPVPLAADEVQRGMQQAVDRGFLWRVSKGGQVSWLYGTLHVARKPWMFPGPQVRDALSAVDKVALEMDMLDPDIQRRLMAVLAAGPEQRALPPVLQRRLRAQMDKNCAGPELAGLKPEMQAVTLTVMVGRQAGLEPAYGIDGFLAGYARVLAKPVLSLESPESQIGLLLQPTAAETEEFVDHALAELESGRALPTLERLAEAWARSDFKELSSYAEWCRCVDTEDDRALMRRLIDGRNVAMADALQRRHEAGERLFLAVGALHMIGDQGVPALLQARGFEVRRIEPAGVASASR</sequence>
<dbReference type="PANTHER" id="PTHR40590">
    <property type="entry name" value="CYTOPLASMIC PROTEIN-RELATED"/>
    <property type="match status" value="1"/>
</dbReference>
<accession>A0ABU9BZ36</accession>
<organism evidence="2 3">
    <name type="scientific">Ideonella lacteola</name>
    <dbReference type="NCBI Taxonomy" id="2984193"/>
    <lineage>
        <taxon>Bacteria</taxon>
        <taxon>Pseudomonadati</taxon>
        <taxon>Pseudomonadota</taxon>
        <taxon>Betaproteobacteria</taxon>
        <taxon>Burkholderiales</taxon>
        <taxon>Sphaerotilaceae</taxon>
        <taxon>Ideonella</taxon>
    </lineage>
</organism>
<proteinExistence type="predicted"/>
<keyword evidence="3" id="KW-1185">Reference proteome</keyword>
<dbReference type="CDD" id="cd14789">
    <property type="entry name" value="Tiki"/>
    <property type="match status" value="1"/>
</dbReference>
<dbReference type="RefSeq" id="WP_341428808.1">
    <property type="nucleotide sequence ID" value="NZ_JBBUTG010000028.1"/>
</dbReference>
<gene>
    <name evidence="2" type="ORF">AACH06_26425</name>
</gene>
<reference evidence="2 3" key="1">
    <citation type="submission" date="2024-04" db="EMBL/GenBank/DDBJ databases">
        <title>Novel species of the genus Ideonella isolated from streams.</title>
        <authorList>
            <person name="Lu H."/>
        </authorList>
    </citation>
    <scope>NUCLEOTIDE SEQUENCE [LARGE SCALE GENOMIC DNA]</scope>
    <source>
        <strain evidence="2 3">DXS29W</strain>
    </source>
</reference>
<evidence type="ECO:0000256" key="1">
    <source>
        <dbReference type="SAM" id="SignalP"/>
    </source>
</evidence>
<dbReference type="Pfam" id="PF01963">
    <property type="entry name" value="TraB_PrgY_gumN"/>
    <property type="match status" value="1"/>
</dbReference>
<dbReference type="Proteomes" id="UP001371218">
    <property type="component" value="Unassembled WGS sequence"/>
</dbReference>
<feature type="chain" id="PRO_5046591916" evidence="1">
    <location>
        <begin position="26"/>
        <end position="325"/>
    </location>
</feature>
<dbReference type="EMBL" id="JBBUTG010000028">
    <property type="protein sequence ID" value="MEK8034379.1"/>
    <property type="molecule type" value="Genomic_DNA"/>
</dbReference>
<dbReference type="PANTHER" id="PTHR40590:SF1">
    <property type="entry name" value="CYTOPLASMIC PROTEIN"/>
    <property type="match status" value="1"/>
</dbReference>
<dbReference type="InterPro" id="IPR047111">
    <property type="entry name" value="YbaP-like"/>
</dbReference>
<feature type="signal peptide" evidence="1">
    <location>
        <begin position="1"/>
        <end position="25"/>
    </location>
</feature>
<evidence type="ECO:0000313" key="3">
    <source>
        <dbReference type="Proteomes" id="UP001371218"/>
    </source>
</evidence>